<name>A0A1L9UZQ9_ASPBC</name>
<dbReference type="GeneID" id="93574571"/>
<organism evidence="1 2">
    <name type="scientific">Aspergillus brasiliensis (strain CBS 101740 / IMI 381727 / IBT 21946)</name>
    <dbReference type="NCBI Taxonomy" id="767769"/>
    <lineage>
        <taxon>Eukaryota</taxon>
        <taxon>Fungi</taxon>
        <taxon>Dikarya</taxon>
        <taxon>Ascomycota</taxon>
        <taxon>Pezizomycotina</taxon>
        <taxon>Eurotiomycetes</taxon>
        <taxon>Eurotiomycetidae</taxon>
        <taxon>Eurotiales</taxon>
        <taxon>Aspergillaceae</taxon>
        <taxon>Aspergillus</taxon>
        <taxon>Aspergillus subgen. Circumdati</taxon>
    </lineage>
</organism>
<evidence type="ECO:0008006" key="3">
    <source>
        <dbReference type="Google" id="ProtNLM"/>
    </source>
</evidence>
<dbReference type="OrthoDB" id="3800738at2759"/>
<gene>
    <name evidence="1" type="ORF">ASPBRDRAFT_24749</name>
</gene>
<dbReference type="VEuPathDB" id="FungiDB:ASPBRDRAFT_24749"/>
<evidence type="ECO:0000313" key="2">
    <source>
        <dbReference type="Proteomes" id="UP000184499"/>
    </source>
</evidence>
<reference evidence="2" key="1">
    <citation type="journal article" date="2017" name="Genome Biol.">
        <title>Comparative genomics reveals high biological diversity and specific adaptations in the industrially and medically important fungal genus Aspergillus.</title>
        <authorList>
            <person name="de Vries R.P."/>
            <person name="Riley R."/>
            <person name="Wiebenga A."/>
            <person name="Aguilar-Osorio G."/>
            <person name="Amillis S."/>
            <person name="Uchima C.A."/>
            <person name="Anderluh G."/>
            <person name="Asadollahi M."/>
            <person name="Askin M."/>
            <person name="Barry K."/>
            <person name="Battaglia E."/>
            <person name="Bayram O."/>
            <person name="Benocci T."/>
            <person name="Braus-Stromeyer S.A."/>
            <person name="Caldana C."/>
            <person name="Canovas D."/>
            <person name="Cerqueira G.C."/>
            <person name="Chen F."/>
            <person name="Chen W."/>
            <person name="Choi C."/>
            <person name="Clum A."/>
            <person name="Dos Santos R.A."/>
            <person name="Damasio A.R."/>
            <person name="Diallinas G."/>
            <person name="Emri T."/>
            <person name="Fekete E."/>
            <person name="Flipphi M."/>
            <person name="Freyberg S."/>
            <person name="Gallo A."/>
            <person name="Gournas C."/>
            <person name="Habgood R."/>
            <person name="Hainaut M."/>
            <person name="Harispe M.L."/>
            <person name="Henrissat B."/>
            <person name="Hilden K.S."/>
            <person name="Hope R."/>
            <person name="Hossain A."/>
            <person name="Karabika E."/>
            <person name="Karaffa L."/>
            <person name="Karanyi Z."/>
            <person name="Krasevec N."/>
            <person name="Kuo A."/>
            <person name="Kusch H."/>
            <person name="LaButti K."/>
            <person name="Lagendijk E.L."/>
            <person name="Lapidus A."/>
            <person name="Levasseur A."/>
            <person name="Lindquist E."/>
            <person name="Lipzen A."/>
            <person name="Logrieco A.F."/>
            <person name="MacCabe A."/>
            <person name="Maekelae M.R."/>
            <person name="Malavazi I."/>
            <person name="Melin P."/>
            <person name="Meyer V."/>
            <person name="Mielnichuk N."/>
            <person name="Miskei M."/>
            <person name="Molnar A.P."/>
            <person name="Mule G."/>
            <person name="Ngan C.Y."/>
            <person name="Orejas M."/>
            <person name="Orosz E."/>
            <person name="Ouedraogo J.P."/>
            <person name="Overkamp K.M."/>
            <person name="Park H.-S."/>
            <person name="Perrone G."/>
            <person name="Piumi F."/>
            <person name="Punt P.J."/>
            <person name="Ram A.F."/>
            <person name="Ramon A."/>
            <person name="Rauscher S."/>
            <person name="Record E."/>
            <person name="Riano-Pachon D.M."/>
            <person name="Robert V."/>
            <person name="Roehrig J."/>
            <person name="Ruller R."/>
            <person name="Salamov A."/>
            <person name="Salih N.S."/>
            <person name="Samson R.A."/>
            <person name="Sandor E."/>
            <person name="Sanguinetti M."/>
            <person name="Schuetze T."/>
            <person name="Sepcic K."/>
            <person name="Shelest E."/>
            <person name="Sherlock G."/>
            <person name="Sophianopoulou V."/>
            <person name="Squina F.M."/>
            <person name="Sun H."/>
            <person name="Susca A."/>
            <person name="Todd R.B."/>
            <person name="Tsang A."/>
            <person name="Unkles S.E."/>
            <person name="van de Wiele N."/>
            <person name="van Rossen-Uffink D."/>
            <person name="Oliveira J.V."/>
            <person name="Vesth T.C."/>
            <person name="Visser J."/>
            <person name="Yu J.-H."/>
            <person name="Zhou M."/>
            <person name="Andersen M.R."/>
            <person name="Archer D.B."/>
            <person name="Baker S.E."/>
            <person name="Benoit I."/>
            <person name="Brakhage A.A."/>
            <person name="Braus G.H."/>
            <person name="Fischer R."/>
            <person name="Frisvad J.C."/>
            <person name="Goldman G.H."/>
            <person name="Houbraken J."/>
            <person name="Oakley B."/>
            <person name="Pocsi I."/>
            <person name="Scazzocchio C."/>
            <person name="Seiboth B."/>
            <person name="vanKuyk P.A."/>
            <person name="Wortman J."/>
            <person name="Dyer P.S."/>
            <person name="Grigoriev I.V."/>
        </authorList>
    </citation>
    <scope>NUCLEOTIDE SEQUENCE [LARGE SCALE GENOMIC DNA]</scope>
    <source>
        <strain evidence="2">CBS 101740 / IMI 381727 / IBT 21946</strain>
    </source>
</reference>
<dbReference type="SUPFAM" id="SSF81383">
    <property type="entry name" value="F-box domain"/>
    <property type="match status" value="1"/>
</dbReference>
<proteinExistence type="predicted"/>
<keyword evidence="2" id="KW-1185">Reference proteome</keyword>
<dbReference type="STRING" id="767769.A0A1L9UZQ9"/>
<dbReference type="RefSeq" id="XP_067484286.1">
    <property type="nucleotide sequence ID" value="XM_067622083.1"/>
</dbReference>
<evidence type="ECO:0000313" key="1">
    <source>
        <dbReference type="EMBL" id="OJJ77039.1"/>
    </source>
</evidence>
<dbReference type="EMBL" id="KV878679">
    <property type="protein sequence ID" value="OJJ77039.1"/>
    <property type="molecule type" value="Genomic_DNA"/>
</dbReference>
<dbReference type="CDD" id="cd09917">
    <property type="entry name" value="F-box_SF"/>
    <property type="match status" value="1"/>
</dbReference>
<accession>A0A1L9UZQ9</accession>
<dbReference type="InterPro" id="IPR036047">
    <property type="entry name" value="F-box-like_dom_sf"/>
</dbReference>
<dbReference type="AlphaFoldDB" id="A0A1L9UZQ9"/>
<sequence length="292" mass="33127">MESPHQVFLIPEVLESVLLHLDLSTILLSQRVCHFWNSLIQTSPSLQTALFFRPEIEPPTQKEKPERTINPLLNKLLNHFVSNHEPGHDTAVSSYIFLFGTPNKSDPSLLELKQRHAYLRPEASWRGMLLHQPPALSLAVSDDLIPLTVEEIERKAVAFLRLKCREARRVPKSILLTRLLSTAGDGLVECGSAAGLRWLNGFIRRLKGWGVIKKDWESRGWGMEYYHGELVRDMQMLAAALYFGKCAYNNTCGGYDEEFGYSDEECSLLSTEAYSHCSVYRSDSQQSKAAMQ</sequence>
<dbReference type="Proteomes" id="UP000184499">
    <property type="component" value="Unassembled WGS sequence"/>
</dbReference>
<protein>
    <recommendedName>
        <fullName evidence="3">F-box domain-containing protein</fullName>
    </recommendedName>
</protein>